<dbReference type="EMBL" id="DVMV01000036">
    <property type="protein sequence ID" value="HIU45510.1"/>
    <property type="molecule type" value="Genomic_DNA"/>
</dbReference>
<dbReference type="PANTHER" id="PTHR33295">
    <property type="entry name" value="ATPASE"/>
    <property type="match status" value="1"/>
</dbReference>
<feature type="domain" description="DUF4143" evidence="1">
    <location>
        <begin position="83"/>
        <end position="246"/>
    </location>
</feature>
<gene>
    <name evidence="2" type="ORF">IAC52_04355</name>
</gene>
<dbReference type="Pfam" id="PF13635">
    <property type="entry name" value="DUF4143"/>
    <property type="match status" value="1"/>
</dbReference>
<reference evidence="2" key="2">
    <citation type="journal article" date="2021" name="PeerJ">
        <title>Extensive microbial diversity within the chicken gut microbiome revealed by metagenomics and culture.</title>
        <authorList>
            <person name="Gilroy R."/>
            <person name="Ravi A."/>
            <person name="Getino M."/>
            <person name="Pursley I."/>
            <person name="Horton D.L."/>
            <person name="Alikhan N.F."/>
            <person name="Baker D."/>
            <person name="Gharbi K."/>
            <person name="Hall N."/>
            <person name="Watson M."/>
            <person name="Adriaenssens E.M."/>
            <person name="Foster-Nyarko E."/>
            <person name="Jarju S."/>
            <person name="Secka A."/>
            <person name="Antonio M."/>
            <person name="Oren A."/>
            <person name="Chaudhuri R.R."/>
            <person name="La Ragione R."/>
            <person name="Hildebrand F."/>
            <person name="Pallen M.J."/>
        </authorList>
    </citation>
    <scope>NUCLEOTIDE SEQUENCE</scope>
    <source>
        <strain evidence="2">ChiGjej1B1-22543</strain>
    </source>
</reference>
<proteinExistence type="predicted"/>
<dbReference type="InterPro" id="IPR025420">
    <property type="entry name" value="DUF4143"/>
</dbReference>
<name>A0A9D1LPE2_9FIRM</name>
<dbReference type="PANTHER" id="PTHR33295:SF7">
    <property type="entry name" value="ATPASE"/>
    <property type="match status" value="1"/>
</dbReference>
<dbReference type="Proteomes" id="UP000824070">
    <property type="component" value="Unassembled WGS sequence"/>
</dbReference>
<organism evidence="2 3">
    <name type="scientific">Candidatus Alloenteromonas pullicola</name>
    <dbReference type="NCBI Taxonomy" id="2840784"/>
    <lineage>
        <taxon>Bacteria</taxon>
        <taxon>Bacillati</taxon>
        <taxon>Bacillota</taxon>
        <taxon>Bacillota incertae sedis</taxon>
        <taxon>Candidatus Alloenteromonas</taxon>
    </lineage>
</organism>
<sequence length="295" mass="34148">MYPMDFEEFLLANSVSETAIGHMRDCFLERKMLDEATHQNILYLFKCYLFVGGLPDAVKAFVEDKNVFKVKQIQSDISRYYGDDASKYDREHKLKIKRIYEMLPSVMENKVKRIRFNRIDGKQGERYDNYQDEFEYLTSSGIALSCKAIAEPKFPLLQSSRKNLLKLYLSDVGLLSNALYGPNVNAILNDRSGANLGAVYETASAQELKCHGHELYYYDRKKVGEVDFLVDDYDELSIIPIEIKSGSDERNYKALPRLLEDANYRISKAFVFSNQREVTAQGKIILMPIYYLMFI</sequence>
<evidence type="ECO:0000313" key="3">
    <source>
        <dbReference type="Proteomes" id="UP000824070"/>
    </source>
</evidence>
<protein>
    <submittedName>
        <fullName evidence="2">DUF4143 domain-containing protein</fullName>
    </submittedName>
</protein>
<accession>A0A9D1LPE2</accession>
<comment type="caution">
    <text evidence="2">The sequence shown here is derived from an EMBL/GenBank/DDBJ whole genome shotgun (WGS) entry which is preliminary data.</text>
</comment>
<evidence type="ECO:0000259" key="1">
    <source>
        <dbReference type="Pfam" id="PF13635"/>
    </source>
</evidence>
<reference evidence="2" key="1">
    <citation type="submission" date="2020-10" db="EMBL/GenBank/DDBJ databases">
        <authorList>
            <person name="Gilroy R."/>
        </authorList>
    </citation>
    <scope>NUCLEOTIDE SEQUENCE</scope>
    <source>
        <strain evidence="2">ChiGjej1B1-22543</strain>
    </source>
</reference>
<evidence type="ECO:0000313" key="2">
    <source>
        <dbReference type="EMBL" id="HIU45510.1"/>
    </source>
</evidence>
<dbReference type="AlphaFoldDB" id="A0A9D1LPE2"/>